<dbReference type="Pfam" id="PF13683">
    <property type="entry name" value="rve_3"/>
    <property type="match status" value="1"/>
</dbReference>
<dbReference type="Proteomes" id="UP001390669">
    <property type="component" value="Unassembled WGS sequence"/>
</dbReference>
<proteinExistence type="predicted"/>
<dbReference type="InterPro" id="IPR012337">
    <property type="entry name" value="RNaseH-like_sf"/>
</dbReference>
<organism evidence="2 3">
    <name type="scientific">Paraburkholderia guartelaensis</name>
    <dbReference type="NCBI Taxonomy" id="2546446"/>
    <lineage>
        <taxon>Bacteria</taxon>
        <taxon>Pseudomonadati</taxon>
        <taxon>Pseudomonadota</taxon>
        <taxon>Betaproteobacteria</taxon>
        <taxon>Burkholderiales</taxon>
        <taxon>Burkholderiaceae</taxon>
        <taxon>Paraburkholderia</taxon>
    </lineage>
</organism>
<keyword evidence="3" id="KW-1185">Reference proteome</keyword>
<comment type="caution">
    <text evidence="2">The sequence shown here is derived from an EMBL/GenBank/DDBJ whole genome shotgun (WGS) entry which is preliminary data.</text>
</comment>
<dbReference type="InterPro" id="IPR036397">
    <property type="entry name" value="RNaseH_sf"/>
</dbReference>
<evidence type="ECO:0000259" key="1">
    <source>
        <dbReference type="PROSITE" id="PS50994"/>
    </source>
</evidence>
<name>A0ABU9SMV0_9BURK</name>
<dbReference type="SUPFAM" id="SSF53098">
    <property type="entry name" value="Ribonuclease H-like"/>
    <property type="match status" value="1"/>
</dbReference>
<gene>
    <name evidence="2" type="ORF">VSR33_35150</name>
</gene>
<sequence>MSHSGAASYAFVAEPQTNGVAERFNRNMKEQAIHRRIFKNVDEVRDAVVDFKDRYNREWRLEKLGFMSPLEPRQAWMFKQAA</sequence>
<accession>A0ABU9SMV0</accession>
<dbReference type="Gene3D" id="3.30.420.10">
    <property type="entry name" value="Ribonuclease H-like superfamily/Ribonuclease H"/>
    <property type="match status" value="1"/>
</dbReference>
<dbReference type="RefSeq" id="WP_083245735.1">
    <property type="nucleotide sequence ID" value="NZ_JAYMRW010000024.1"/>
</dbReference>
<evidence type="ECO:0000313" key="3">
    <source>
        <dbReference type="Proteomes" id="UP001390669"/>
    </source>
</evidence>
<reference evidence="2 3" key="1">
    <citation type="submission" date="2024-01" db="EMBL/GenBank/DDBJ databases">
        <title>The diversity of rhizobia nodulating Mimosa spp. in eleven states of Brazil covering several biomes is determined by host plant, location, and edaphic factors.</title>
        <authorList>
            <person name="Rouws L."/>
            <person name="Barauna A."/>
            <person name="Beukes C."/>
            <person name="De Faria S.M."/>
            <person name="Gross E."/>
            <person name="Dos Reis Junior F.B."/>
            <person name="Simon M."/>
            <person name="Maluk M."/>
            <person name="Odee D.W."/>
            <person name="Kenicer G."/>
            <person name="Young J.P.W."/>
            <person name="Reis V.M."/>
            <person name="Zilli J."/>
            <person name="James E.K."/>
        </authorList>
    </citation>
    <scope>NUCLEOTIDE SEQUENCE [LARGE SCALE GENOMIC DNA]</scope>
    <source>
        <strain evidence="2 3">JPY164</strain>
    </source>
</reference>
<dbReference type="InterPro" id="IPR001584">
    <property type="entry name" value="Integrase_cat-core"/>
</dbReference>
<feature type="domain" description="Integrase catalytic" evidence="1">
    <location>
        <begin position="1"/>
        <end position="77"/>
    </location>
</feature>
<dbReference type="EMBL" id="JAYMRW010000024">
    <property type="protein sequence ID" value="MEM5452682.1"/>
    <property type="molecule type" value="Genomic_DNA"/>
</dbReference>
<protein>
    <submittedName>
        <fullName evidence="2">Integrase core domain-containing protein</fullName>
    </submittedName>
</protein>
<evidence type="ECO:0000313" key="2">
    <source>
        <dbReference type="EMBL" id="MEM5452682.1"/>
    </source>
</evidence>
<dbReference type="PROSITE" id="PS50994">
    <property type="entry name" value="INTEGRASE"/>
    <property type="match status" value="1"/>
</dbReference>